<dbReference type="OrthoDB" id="9838293at2759"/>
<gene>
    <name evidence="3" type="primary">LOC111148250</name>
</gene>
<feature type="compositionally biased region" description="Polar residues" evidence="1">
    <location>
        <begin position="115"/>
        <end position="128"/>
    </location>
</feature>
<feature type="compositionally biased region" description="Basic residues" evidence="1">
    <location>
        <begin position="7"/>
        <end position="25"/>
    </location>
</feature>
<organism evidence="2 3">
    <name type="scientific">Enhydra lutris kenyoni</name>
    <name type="common">northern sea otter</name>
    <dbReference type="NCBI Taxonomy" id="391180"/>
    <lineage>
        <taxon>Eukaryota</taxon>
        <taxon>Metazoa</taxon>
        <taxon>Chordata</taxon>
        <taxon>Craniata</taxon>
        <taxon>Vertebrata</taxon>
        <taxon>Euteleostomi</taxon>
        <taxon>Mammalia</taxon>
        <taxon>Eutheria</taxon>
        <taxon>Laurasiatheria</taxon>
        <taxon>Carnivora</taxon>
        <taxon>Caniformia</taxon>
        <taxon>Musteloidea</taxon>
        <taxon>Mustelidae</taxon>
        <taxon>Lutrinae</taxon>
        <taxon>Enhydra</taxon>
    </lineage>
</organism>
<dbReference type="AlphaFoldDB" id="A0A2Y9JH78"/>
<evidence type="ECO:0000313" key="3">
    <source>
        <dbReference type="RefSeq" id="XP_022360413.1"/>
    </source>
</evidence>
<reference evidence="3" key="1">
    <citation type="submission" date="2025-08" db="UniProtKB">
        <authorList>
            <consortium name="RefSeq"/>
        </authorList>
    </citation>
    <scope>IDENTIFICATION</scope>
    <source>
        <tissue evidence="3">Blood</tissue>
    </source>
</reference>
<feature type="region of interest" description="Disordered" evidence="1">
    <location>
        <begin position="98"/>
        <end position="132"/>
    </location>
</feature>
<protein>
    <submittedName>
        <fullName evidence="3">Uncharacterized protein LOC111148250</fullName>
    </submittedName>
</protein>
<dbReference type="KEGG" id="elk:111148250"/>
<dbReference type="Proteomes" id="UP000248482">
    <property type="component" value="Unplaced"/>
</dbReference>
<dbReference type="RefSeq" id="XP_022360413.1">
    <property type="nucleotide sequence ID" value="XM_022504705.1"/>
</dbReference>
<evidence type="ECO:0000256" key="1">
    <source>
        <dbReference type="SAM" id="MobiDB-lite"/>
    </source>
</evidence>
<evidence type="ECO:0000313" key="2">
    <source>
        <dbReference type="Proteomes" id="UP000248482"/>
    </source>
</evidence>
<proteinExistence type="predicted"/>
<name>A0A2Y9JH78_ENHLU</name>
<sequence length="141" mass="15232">MAPPFRPRSHARRLGTSARARRHPRPGCGRLGARAGLGVQAALGETDSCTLPLAPTPLTASRRRKEPVCVLRPLCDSGSCLLAGASIPAQLDLGGNTAWRRRRANETTKKHKMNRQYNQPKTGGSSTPARRHLLLPSLEAL</sequence>
<dbReference type="GeneID" id="111148250"/>
<feature type="compositionally biased region" description="Basic residues" evidence="1">
    <location>
        <begin position="99"/>
        <end position="114"/>
    </location>
</feature>
<keyword evidence="2" id="KW-1185">Reference proteome</keyword>
<accession>A0A2Y9JH78</accession>
<feature type="region of interest" description="Disordered" evidence="1">
    <location>
        <begin position="1"/>
        <end position="32"/>
    </location>
</feature>